<dbReference type="Pfam" id="PF25917">
    <property type="entry name" value="BSH_RND"/>
    <property type="match status" value="1"/>
</dbReference>
<feature type="domain" description="CusB-like beta-barrel" evidence="4">
    <location>
        <begin position="220"/>
        <end position="291"/>
    </location>
</feature>
<proteinExistence type="inferred from homology"/>
<dbReference type="EMBL" id="JAFGIX010000054">
    <property type="protein sequence ID" value="MBN1573685.1"/>
    <property type="molecule type" value="Genomic_DNA"/>
</dbReference>
<evidence type="ECO:0000256" key="1">
    <source>
        <dbReference type="ARBA" id="ARBA00009477"/>
    </source>
</evidence>
<comment type="similarity">
    <text evidence="1">Belongs to the membrane fusion protein (MFP) (TC 8.A.1) family.</text>
</comment>
<dbReference type="SUPFAM" id="SSF111369">
    <property type="entry name" value="HlyD-like secretion proteins"/>
    <property type="match status" value="1"/>
</dbReference>
<gene>
    <name evidence="6" type="ORF">JW984_10870</name>
</gene>
<dbReference type="PANTHER" id="PTHR30469">
    <property type="entry name" value="MULTIDRUG RESISTANCE PROTEIN MDTA"/>
    <property type="match status" value="1"/>
</dbReference>
<sequence length="375" mass="41384">MNVSKLIDRIKERFSRLSMTRIGIGLIALFIVLFFAVRIYGYLVKEEVKSIDKIQGESGIPVDVAEAKIGSLEVYRSFSGTIRGMLQSELTTNLTTRVTKIHFGEGDKVKKGDVIVSLNPDDPGMSTGHYRQDKATYLQALRNYQRVKELYEVGAVSKSEYEIALTTYEVARADYDASKDSVKISSPIDGIVTEITVSEGDPIVSGEIIATVAIIDKVRVELNISSSRALFIKKGQPARVVLKTPEKTVTVTGEVETISLSANKNTGLFEAKILLDNNEGLLKPGTITNLEILIYSAEDVLIIPKKALVETGDETFVFVVNSESKAVKKKVVSGWENDENTEVKEGLKVGDRVVIRGQNRLSDEENLVLIHNKDK</sequence>
<evidence type="ECO:0000259" key="3">
    <source>
        <dbReference type="Pfam" id="PF25917"/>
    </source>
</evidence>
<protein>
    <submittedName>
        <fullName evidence="6">Efflux RND transporter periplasmic adaptor subunit</fullName>
    </submittedName>
</protein>
<dbReference type="InterPro" id="IPR058625">
    <property type="entry name" value="MdtA-like_BSH"/>
</dbReference>
<dbReference type="AlphaFoldDB" id="A0A9D8KEK7"/>
<feature type="domain" description="Multidrug resistance protein MdtA-like barrel-sandwich hybrid" evidence="3">
    <location>
        <begin position="92"/>
        <end position="212"/>
    </location>
</feature>
<organism evidence="6 7">
    <name type="scientific">Candidatus Zymogenus saltonus</name>
    <dbReference type="NCBI Taxonomy" id="2844893"/>
    <lineage>
        <taxon>Bacteria</taxon>
        <taxon>Deltaproteobacteria</taxon>
        <taxon>Candidatus Zymogenia</taxon>
        <taxon>Candidatus Zymogeniales</taxon>
        <taxon>Candidatus Zymogenaceae</taxon>
        <taxon>Candidatus Zymogenus</taxon>
    </lineage>
</organism>
<keyword evidence="2" id="KW-0472">Membrane</keyword>
<evidence type="ECO:0000313" key="7">
    <source>
        <dbReference type="Proteomes" id="UP000809273"/>
    </source>
</evidence>
<dbReference type="Pfam" id="PF25954">
    <property type="entry name" value="Beta-barrel_RND_2"/>
    <property type="match status" value="1"/>
</dbReference>
<dbReference type="Gene3D" id="2.40.420.20">
    <property type="match status" value="1"/>
</dbReference>
<keyword evidence="2" id="KW-1133">Transmembrane helix</keyword>
<dbReference type="Pfam" id="PF25989">
    <property type="entry name" value="YknX_C"/>
    <property type="match status" value="1"/>
</dbReference>
<dbReference type="GO" id="GO:1990281">
    <property type="term" value="C:efflux pump complex"/>
    <property type="evidence" value="ECO:0007669"/>
    <property type="project" value="TreeGrafter"/>
</dbReference>
<evidence type="ECO:0000259" key="5">
    <source>
        <dbReference type="Pfam" id="PF25989"/>
    </source>
</evidence>
<dbReference type="InterPro" id="IPR058792">
    <property type="entry name" value="Beta-barrel_RND_2"/>
</dbReference>
<dbReference type="Gene3D" id="1.10.287.470">
    <property type="entry name" value="Helix hairpin bin"/>
    <property type="match status" value="1"/>
</dbReference>
<dbReference type="PANTHER" id="PTHR30469:SF20">
    <property type="entry name" value="EFFLUX RND TRANSPORTER PERIPLASMIC ADAPTOR SUBUNIT"/>
    <property type="match status" value="1"/>
</dbReference>
<dbReference type="InterPro" id="IPR006143">
    <property type="entry name" value="RND_pump_MFP"/>
</dbReference>
<evidence type="ECO:0000259" key="4">
    <source>
        <dbReference type="Pfam" id="PF25954"/>
    </source>
</evidence>
<dbReference type="Proteomes" id="UP000809273">
    <property type="component" value="Unassembled WGS sequence"/>
</dbReference>
<dbReference type="Gene3D" id="2.40.50.100">
    <property type="match status" value="1"/>
</dbReference>
<name>A0A9D8KEK7_9DELT</name>
<feature type="transmembrane region" description="Helical" evidence="2">
    <location>
        <begin position="21"/>
        <end position="43"/>
    </location>
</feature>
<comment type="caution">
    <text evidence="6">The sequence shown here is derived from an EMBL/GenBank/DDBJ whole genome shotgun (WGS) entry which is preliminary data.</text>
</comment>
<dbReference type="InterPro" id="IPR058637">
    <property type="entry name" value="YknX-like_C"/>
</dbReference>
<evidence type="ECO:0000256" key="2">
    <source>
        <dbReference type="SAM" id="Phobius"/>
    </source>
</evidence>
<dbReference type="NCBIfam" id="TIGR01730">
    <property type="entry name" value="RND_mfp"/>
    <property type="match status" value="1"/>
</dbReference>
<dbReference type="GO" id="GO:0015562">
    <property type="term" value="F:efflux transmembrane transporter activity"/>
    <property type="evidence" value="ECO:0007669"/>
    <property type="project" value="TreeGrafter"/>
</dbReference>
<dbReference type="Gene3D" id="2.40.30.170">
    <property type="match status" value="1"/>
</dbReference>
<reference evidence="6" key="2">
    <citation type="submission" date="2021-01" db="EMBL/GenBank/DDBJ databases">
        <authorList>
            <person name="Hahn C.R."/>
            <person name="Youssef N.H."/>
            <person name="Elshahed M."/>
        </authorList>
    </citation>
    <scope>NUCLEOTIDE SEQUENCE</scope>
    <source>
        <strain evidence="6">Zod_Metabat.24</strain>
    </source>
</reference>
<reference evidence="6" key="1">
    <citation type="journal article" date="2021" name="Environ. Microbiol.">
        <title>Genomic characterization of three novel Desulfobacterota classes expand the metabolic and phylogenetic diversity of the phylum.</title>
        <authorList>
            <person name="Murphy C.L."/>
            <person name="Biggerstaff J."/>
            <person name="Eichhorn A."/>
            <person name="Ewing E."/>
            <person name="Shahan R."/>
            <person name="Soriano D."/>
            <person name="Stewart S."/>
            <person name="VanMol K."/>
            <person name="Walker R."/>
            <person name="Walters P."/>
            <person name="Elshahed M.S."/>
            <person name="Youssef N.H."/>
        </authorList>
    </citation>
    <scope>NUCLEOTIDE SEQUENCE</scope>
    <source>
        <strain evidence="6">Zod_Metabat.24</strain>
    </source>
</reference>
<feature type="domain" description="YknX-like C-terminal permuted SH3-like" evidence="5">
    <location>
        <begin position="301"/>
        <end position="363"/>
    </location>
</feature>
<keyword evidence="2" id="KW-0812">Transmembrane</keyword>
<accession>A0A9D8KEK7</accession>
<evidence type="ECO:0000313" key="6">
    <source>
        <dbReference type="EMBL" id="MBN1573685.1"/>
    </source>
</evidence>